<dbReference type="EMBL" id="JABFTP020000062">
    <property type="protein sequence ID" value="KAL3272810.1"/>
    <property type="molecule type" value="Genomic_DNA"/>
</dbReference>
<accession>A0ABD2N316</accession>
<reference evidence="1 2" key="1">
    <citation type="journal article" date="2021" name="BMC Biol.">
        <title>Horizontally acquired antibacterial genes associated with adaptive radiation of ladybird beetles.</title>
        <authorList>
            <person name="Li H.S."/>
            <person name="Tang X.F."/>
            <person name="Huang Y.H."/>
            <person name="Xu Z.Y."/>
            <person name="Chen M.L."/>
            <person name="Du X.Y."/>
            <person name="Qiu B.Y."/>
            <person name="Chen P.T."/>
            <person name="Zhang W."/>
            <person name="Slipinski A."/>
            <person name="Escalona H.E."/>
            <person name="Waterhouse R.M."/>
            <person name="Zwick A."/>
            <person name="Pang H."/>
        </authorList>
    </citation>
    <scope>NUCLEOTIDE SEQUENCE [LARGE SCALE GENOMIC DNA]</scope>
    <source>
        <strain evidence="1">SYSU2018</strain>
    </source>
</reference>
<keyword evidence="2" id="KW-1185">Reference proteome</keyword>
<proteinExistence type="predicted"/>
<sequence>MLIFLKIQEKAINNNKYSIFDSDEVKQIRNTLDAIDTIFKVTRSNGAYVAYKKCKEILRQKIEFGKKQHLLGLIQESDNKIKTVWNIMKKEVTKPVMATNANLSADELNDFFANVGGVNSSLGPQTNDKAMQLLEKRLPKIDLTFTLHLTSDFEVSNIIYCMKSKNTQDIYGMSTKFVESIQKVLIHPLAVIFNKCLHEDFFQNILKKQELYLSSRKVTLMIRLNLACVCIASLFEDFRDTYQNQTDFLLRIKQFNE</sequence>
<dbReference type="Proteomes" id="UP001516400">
    <property type="component" value="Unassembled WGS sequence"/>
</dbReference>
<dbReference type="AlphaFoldDB" id="A0ABD2N316"/>
<organism evidence="1 2">
    <name type="scientific">Cryptolaemus montrouzieri</name>
    <dbReference type="NCBI Taxonomy" id="559131"/>
    <lineage>
        <taxon>Eukaryota</taxon>
        <taxon>Metazoa</taxon>
        <taxon>Ecdysozoa</taxon>
        <taxon>Arthropoda</taxon>
        <taxon>Hexapoda</taxon>
        <taxon>Insecta</taxon>
        <taxon>Pterygota</taxon>
        <taxon>Neoptera</taxon>
        <taxon>Endopterygota</taxon>
        <taxon>Coleoptera</taxon>
        <taxon>Polyphaga</taxon>
        <taxon>Cucujiformia</taxon>
        <taxon>Coccinelloidea</taxon>
        <taxon>Coccinellidae</taxon>
        <taxon>Scymninae</taxon>
        <taxon>Scymnini</taxon>
        <taxon>Cryptolaemus</taxon>
    </lineage>
</organism>
<comment type="caution">
    <text evidence="1">The sequence shown here is derived from an EMBL/GenBank/DDBJ whole genome shotgun (WGS) entry which is preliminary data.</text>
</comment>
<evidence type="ECO:0000313" key="2">
    <source>
        <dbReference type="Proteomes" id="UP001516400"/>
    </source>
</evidence>
<name>A0ABD2N316_9CUCU</name>
<evidence type="ECO:0000313" key="1">
    <source>
        <dbReference type="EMBL" id="KAL3272810.1"/>
    </source>
</evidence>
<gene>
    <name evidence="1" type="ORF">HHI36_014270</name>
</gene>
<protein>
    <submittedName>
        <fullName evidence="1">Uncharacterized protein</fullName>
    </submittedName>
</protein>